<comment type="caution">
    <text evidence="3">The sequence shown here is derived from an EMBL/GenBank/DDBJ whole genome shotgun (WGS) entry which is preliminary data.</text>
</comment>
<proteinExistence type="predicted"/>
<feature type="signal peptide" evidence="2">
    <location>
        <begin position="1"/>
        <end position="20"/>
    </location>
</feature>
<protein>
    <submittedName>
        <fullName evidence="3">Uncharacterized protein</fullName>
    </submittedName>
</protein>
<evidence type="ECO:0000313" key="3">
    <source>
        <dbReference type="EMBL" id="TXC63769.1"/>
    </source>
</evidence>
<dbReference type="OrthoDB" id="500593at2"/>
<dbReference type="Proteomes" id="UP000321249">
    <property type="component" value="Unassembled WGS sequence"/>
</dbReference>
<gene>
    <name evidence="3" type="ORF">FRZ32_08895</name>
</gene>
<dbReference type="RefSeq" id="WP_147043176.1">
    <property type="nucleotide sequence ID" value="NZ_BAABIR010000004.1"/>
</dbReference>
<dbReference type="EMBL" id="VOQQ01000001">
    <property type="protein sequence ID" value="TXC63769.1"/>
    <property type="molecule type" value="Genomic_DNA"/>
</dbReference>
<evidence type="ECO:0000256" key="2">
    <source>
        <dbReference type="SAM" id="SignalP"/>
    </source>
</evidence>
<evidence type="ECO:0000256" key="1">
    <source>
        <dbReference type="SAM" id="MobiDB-lite"/>
    </source>
</evidence>
<sequence length="224" mass="24622">MKMRRLLAATVLLLSTPLPAQELPEGQSEADYEAWLDAAPGRRGQVLSFEAWQAAAGVAHAVPTYQVLRTASMWRECNGQPFEVAPPNLWPGMANTIRYIRDHVERSVGTVEVVSGYRDPALNACAHGAPGSAHQGYFALDMIPVQPLDRHDLMRRLCAMHARSGRAARVGLGFYAFQRFHIDTNGFRRWGSSGPNHNESPCAVIERGEDPEPPGTEAVPRAAR</sequence>
<dbReference type="InterPro" id="IPR009045">
    <property type="entry name" value="Zn_M74/Hedgehog-like"/>
</dbReference>
<feature type="chain" id="PRO_5022987698" evidence="2">
    <location>
        <begin position="21"/>
        <end position="224"/>
    </location>
</feature>
<dbReference type="SUPFAM" id="SSF55166">
    <property type="entry name" value="Hedgehog/DD-peptidase"/>
    <property type="match status" value="1"/>
</dbReference>
<accession>A0A5C6TU69</accession>
<evidence type="ECO:0000313" key="4">
    <source>
        <dbReference type="Proteomes" id="UP000321249"/>
    </source>
</evidence>
<keyword evidence="2" id="KW-0732">Signal</keyword>
<name>A0A5C6TU69_9SPHN</name>
<dbReference type="AlphaFoldDB" id="A0A5C6TU69"/>
<dbReference type="Gene3D" id="3.30.1380.10">
    <property type="match status" value="1"/>
</dbReference>
<feature type="region of interest" description="Disordered" evidence="1">
    <location>
        <begin position="188"/>
        <end position="224"/>
    </location>
</feature>
<reference evidence="3 4" key="1">
    <citation type="journal article" date="2015" name="J. Microbiol.">
        <title>Sphingosinicella ginsenosidimutans sp. nov., with ginsenoside converting activity.</title>
        <authorList>
            <person name="Kim J.K."/>
            <person name="Kang M.S."/>
            <person name="Park S.C."/>
            <person name="Kim K.M."/>
            <person name="Choi K."/>
            <person name="Yoon M.H."/>
            <person name="Im W.T."/>
        </authorList>
    </citation>
    <scope>NUCLEOTIDE SEQUENCE [LARGE SCALE GENOMIC DNA]</scope>
    <source>
        <strain evidence="3 4">BS-11</strain>
    </source>
</reference>
<organism evidence="3 4">
    <name type="scientific">Allosphingosinicella ginsenosidimutans</name>
    <dbReference type="NCBI Taxonomy" id="1176539"/>
    <lineage>
        <taxon>Bacteria</taxon>
        <taxon>Pseudomonadati</taxon>
        <taxon>Pseudomonadota</taxon>
        <taxon>Alphaproteobacteria</taxon>
        <taxon>Sphingomonadales</taxon>
        <taxon>Sphingomonadaceae</taxon>
        <taxon>Allosphingosinicella</taxon>
    </lineage>
</organism>
<keyword evidence="4" id="KW-1185">Reference proteome</keyword>